<organism evidence="2 3">
    <name type="scientific">Drosophila hydei</name>
    <name type="common">Fruit fly</name>
    <dbReference type="NCBI Taxonomy" id="7224"/>
    <lineage>
        <taxon>Eukaryota</taxon>
        <taxon>Metazoa</taxon>
        <taxon>Ecdysozoa</taxon>
        <taxon>Arthropoda</taxon>
        <taxon>Hexapoda</taxon>
        <taxon>Insecta</taxon>
        <taxon>Pterygota</taxon>
        <taxon>Neoptera</taxon>
        <taxon>Endopterygota</taxon>
        <taxon>Diptera</taxon>
        <taxon>Brachycera</taxon>
        <taxon>Muscomorpha</taxon>
        <taxon>Ephydroidea</taxon>
        <taxon>Drosophilidae</taxon>
        <taxon>Drosophila</taxon>
    </lineage>
</organism>
<dbReference type="InterPro" id="IPR004119">
    <property type="entry name" value="EcKL"/>
</dbReference>
<dbReference type="OrthoDB" id="191037at2759"/>
<dbReference type="Gene3D" id="3.90.1200.10">
    <property type="match status" value="1"/>
</dbReference>
<proteinExistence type="predicted"/>
<dbReference type="RefSeq" id="XP_023172710.2">
    <property type="nucleotide sequence ID" value="XM_023316942.2"/>
</dbReference>
<dbReference type="Proteomes" id="UP000504633">
    <property type="component" value="Unplaced"/>
</dbReference>
<dbReference type="GeneID" id="111600689"/>
<evidence type="ECO:0000313" key="2">
    <source>
        <dbReference type="Proteomes" id="UP000504633"/>
    </source>
</evidence>
<sequence length="446" mass="51378">MALSVDKEIEWLSNTILPEILKNGRLIDNYSETQLASFKVGDVTIAVIGPEEAFMLTQCYRATIDFEYAGDQHQRKFVVKKTPVIPTEAYNEAQFDNLFHNEICFYTDILPIIQKLSDNKFAAPTYYYSEIKVDSAVIILGDFASDGWSVAKARFGLSLEHARIAVKYLGRFHGFGYALKHNHPQRFEELSSSFQESRYAHDNISPEWDLITKVGLQRAAKSTRTYQPEVDQEFIKKFHQLVYNSVGYGRQRVAPREPLSTLCHGDYLRNNVAYKYDTDTSGTPLDIMMFDYQTMRLSSPMIDLSVFLANSLLADVRYPNFDTIFDDYCEALFESYTKQSNEQLPAFFNRETLLQEYIRFLPYSLGISASFLPWLVDPPQLTTTEMFNTPKSEEEMIQESMTLGGEIVDREIAHQMKEMFELSISHNVQIDDDIDNSEWINSVKLT</sequence>
<dbReference type="SMART" id="SM00587">
    <property type="entry name" value="CHK"/>
    <property type="match status" value="1"/>
</dbReference>
<dbReference type="InterPro" id="IPR011009">
    <property type="entry name" value="Kinase-like_dom_sf"/>
</dbReference>
<dbReference type="SUPFAM" id="SSF56112">
    <property type="entry name" value="Protein kinase-like (PK-like)"/>
    <property type="match status" value="1"/>
</dbReference>
<evidence type="ECO:0000259" key="1">
    <source>
        <dbReference type="SMART" id="SM00587"/>
    </source>
</evidence>
<gene>
    <name evidence="3" type="primary">LOC111600689</name>
</gene>
<protein>
    <submittedName>
        <fullName evidence="3">Uncharacterized protein LOC111600689</fullName>
    </submittedName>
</protein>
<dbReference type="AlphaFoldDB" id="A0A6J1M756"/>
<evidence type="ECO:0000313" key="3">
    <source>
        <dbReference type="RefSeq" id="XP_023172710.2"/>
    </source>
</evidence>
<dbReference type="PANTHER" id="PTHR11012">
    <property type="entry name" value="PROTEIN KINASE-LIKE DOMAIN-CONTAINING"/>
    <property type="match status" value="1"/>
</dbReference>
<dbReference type="OMA" id="QGWRVTK"/>
<reference evidence="3" key="1">
    <citation type="submission" date="2025-08" db="UniProtKB">
        <authorList>
            <consortium name="RefSeq"/>
        </authorList>
    </citation>
    <scope>IDENTIFICATION</scope>
    <source>
        <strain evidence="3">15085-1641.00</strain>
        <tissue evidence="3">Whole body</tissue>
    </source>
</reference>
<dbReference type="PANTHER" id="PTHR11012:SF8">
    <property type="entry name" value="JUVENILE HORMONE-INDUCIBLE PROTEIN 26"/>
    <property type="match status" value="1"/>
</dbReference>
<accession>A0A6J1M756</accession>
<dbReference type="Pfam" id="PF02958">
    <property type="entry name" value="EcKL"/>
    <property type="match status" value="1"/>
</dbReference>
<feature type="domain" description="CHK kinase-like" evidence="1">
    <location>
        <begin position="138"/>
        <end position="338"/>
    </location>
</feature>
<dbReference type="InterPro" id="IPR015897">
    <property type="entry name" value="CHK_kinase-like"/>
</dbReference>
<name>A0A6J1M756_DROHY</name>
<keyword evidence="2" id="KW-1185">Reference proteome</keyword>
<dbReference type="KEGG" id="dhe:111600689"/>